<evidence type="ECO:0000313" key="3">
    <source>
        <dbReference type="Proteomes" id="UP000001058"/>
    </source>
</evidence>
<feature type="compositionally biased region" description="Low complexity" evidence="1">
    <location>
        <begin position="61"/>
        <end position="97"/>
    </location>
</feature>
<reference evidence="2 3" key="1">
    <citation type="journal article" date="2010" name="Science">
        <title>Genomic analysis of organismal complexity in the multicellular green alga Volvox carteri.</title>
        <authorList>
            <person name="Prochnik S.E."/>
            <person name="Umen J."/>
            <person name="Nedelcu A.M."/>
            <person name="Hallmann A."/>
            <person name="Miller S.M."/>
            <person name="Nishii I."/>
            <person name="Ferris P."/>
            <person name="Kuo A."/>
            <person name="Mitros T."/>
            <person name="Fritz-Laylin L.K."/>
            <person name="Hellsten U."/>
            <person name="Chapman J."/>
            <person name="Simakov O."/>
            <person name="Rensing S.A."/>
            <person name="Terry A."/>
            <person name="Pangilinan J."/>
            <person name="Kapitonov V."/>
            <person name="Jurka J."/>
            <person name="Salamov A."/>
            <person name="Shapiro H."/>
            <person name="Schmutz J."/>
            <person name="Grimwood J."/>
            <person name="Lindquist E."/>
            <person name="Lucas S."/>
            <person name="Grigoriev I.V."/>
            <person name="Schmitt R."/>
            <person name="Kirk D."/>
            <person name="Rokhsar D.S."/>
        </authorList>
    </citation>
    <scope>NUCLEOTIDE SEQUENCE [LARGE SCALE GENOMIC DNA]</scope>
    <source>
        <strain evidence="3">f. Nagariensis / Eve</strain>
    </source>
</reference>
<dbReference type="KEGG" id="vcn:VOLCADRAFT_94823"/>
<dbReference type="RefSeq" id="XP_002954104.1">
    <property type="nucleotide sequence ID" value="XM_002954058.1"/>
</dbReference>
<gene>
    <name evidence="2" type="ORF">VOLCADRAFT_94823</name>
</gene>
<feature type="compositionally biased region" description="Low complexity" evidence="1">
    <location>
        <begin position="1092"/>
        <end position="1106"/>
    </location>
</feature>
<feature type="region of interest" description="Disordered" evidence="1">
    <location>
        <begin position="1269"/>
        <end position="1315"/>
    </location>
</feature>
<feature type="compositionally biased region" description="Low complexity" evidence="1">
    <location>
        <begin position="1304"/>
        <end position="1315"/>
    </location>
</feature>
<accession>D8U5V2</accession>
<feature type="compositionally biased region" description="Basic residues" evidence="1">
    <location>
        <begin position="215"/>
        <end position="230"/>
    </location>
</feature>
<dbReference type="GeneID" id="9617279"/>
<proteinExistence type="predicted"/>
<feature type="region of interest" description="Disordered" evidence="1">
    <location>
        <begin position="1030"/>
        <end position="1127"/>
    </location>
</feature>
<feature type="compositionally biased region" description="Low complexity" evidence="1">
    <location>
        <begin position="1269"/>
        <end position="1283"/>
    </location>
</feature>
<feature type="region of interest" description="Disordered" evidence="1">
    <location>
        <begin position="61"/>
        <end position="109"/>
    </location>
</feature>
<feature type="region of interest" description="Disordered" evidence="1">
    <location>
        <begin position="1"/>
        <end position="38"/>
    </location>
</feature>
<feature type="compositionally biased region" description="Polar residues" evidence="1">
    <location>
        <begin position="233"/>
        <end position="244"/>
    </location>
</feature>
<protein>
    <submittedName>
        <fullName evidence="2">Uncharacterized protein</fullName>
    </submittedName>
</protein>
<keyword evidence="3" id="KW-1185">Reference proteome</keyword>
<feature type="compositionally biased region" description="Gly residues" evidence="1">
    <location>
        <begin position="599"/>
        <end position="616"/>
    </location>
</feature>
<dbReference type="Proteomes" id="UP000001058">
    <property type="component" value="Unassembled WGS sequence"/>
</dbReference>
<feature type="compositionally biased region" description="Gly residues" evidence="1">
    <location>
        <begin position="1155"/>
        <end position="1176"/>
    </location>
</feature>
<feature type="region of interest" description="Disordered" evidence="1">
    <location>
        <begin position="1205"/>
        <end position="1234"/>
    </location>
</feature>
<evidence type="ECO:0000256" key="1">
    <source>
        <dbReference type="SAM" id="MobiDB-lite"/>
    </source>
</evidence>
<name>D8U5V2_VOLCA</name>
<feature type="region of interest" description="Disordered" evidence="1">
    <location>
        <begin position="599"/>
        <end position="624"/>
    </location>
</feature>
<feature type="compositionally biased region" description="Gly residues" evidence="1">
    <location>
        <begin position="1211"/>
        <end position="1220"/>
    </location>
</feature>
<feature type="compositionally biased region" description="Low complexity" evidence="1">
    <location>
        <begin position="1049"/>
        <end position="1059"/>
    </location>
</feature>
<dbReference type="OrthoDB" id="553393at2759"/>
<feature type="compositionally biased region" description="Acidic residues" evidence="1">
    <location>
        <begin position="1032"/>
        <end position="1041"/>
    </location>
</feature>
<evidence type="ECO:0000313" key="2">
    <source>
        <dbReference type="EMBL" id="EFJ44821.1"/>
    </source>
</evidence>
<organism evidence="3">
    <name type="scientific">Volvox carteri f. nagariensis</name>
    <dbReference type="NCBI Taxonomy" id="3068"/>
    <lineage>
        <taxon>Eukaryota</taxon>
        <taxon>Viridiplantae</taxon>
        <taxon>Chlorophyta</taxon>
        <taxon>core chlorophytes</taxon>
        <taxon>Chlorophyceae</taxon>
        <taxon>CS clade</taxon>
        <taxon>Chlamydomonadales</taxon>
        <taxon>Volvocaceae</taxon>
        <taxon>Volvox</taxon>
    </lineage>
</organism>
<dbReference type="EMBL" id="GL378361">
    <property type="protein sequence ID" value="EFJ44821.1"/>
    <property type="molecule type" value="Genomic_DNA"/>
</dbReference>
<dbReference type="InParanoid" id="D8U5V2"/>
<feature type="compositionally biased region" description="Low complexity" evidence="1">
    <location>
        <begin position="1143"/>
        <end position="1154"/>
    </location>
</feature>
<feature type="region of interest" description="Disordered" evidence="1">
    <location>
        <begin position="181"/>
        <end position="252"/>
    </location>
</feature>
<feature type="region of interest" description="Disordered" evidence="1">
    <location>
        <begin position="935"/>
        <end position="958"/>
    </location>
</feature>
<feature type="region of interest" description="Disordered" evidence="1">
    <location>
        <begin position="1139"/>
        <end position="1176"/>
    </location>
</feature>
<sequence>MSSGESPGVAEPSGARLHLGPKLSSLPRSLRNLRRGKSSKQALVNFQLQYTTVAAGSSTADTAPTAATAPAPEGTTGVVAASGASSPPSLAAPSSAAVRQPPPSDSEWRVVPGVVADASLDLAKYLDSRETAPDSAELTWPMSRTYWTSADGASSSCRASSYALKVFVVRLAPESRGTGLRPFLGESALPRPQSGGLVLPTLELDSPAPQGTPRSHSRSRSRSRSRRRLPSRTGSARSDVTTASLPPLETEYPAAEVEAGVVEEEAVVAEEAAPSRPGLTDAEMDRIIYATVGTAVAAHEVAAVAGRGADVCTREPEALVAAARSSSEVAGAGGPSGGDSQDADAAAAAAVAPAAAAAPLRVSPNAMLRALQQASQQLPLPPGHAAPLHPAAIAAAEAVAAMTAAAAVASGKFNSAGRMRSGPNPARSLVPSSMPTITIRSAGCPLESPFKNGPGAPEEAAAAAATNVRDGRVAFLGPDAVQADVMGDSLEFDVEIAPRDHPIVGSLELSSGNRMRPEDVGAAAAAEALFAARQGAATPVVLPVLGRCGSGSLGQRRGRAAAAAAAAAAPYSPHNSGSVSAPSNSVGWLVGAQEAVRGVGSGVGSDGSGSGAGGPDDAGISMFSDLAAPPAGPYSAGAGGVGVGVSGRRDAVVLRGGPQALPQGQVDMVAHGTGAPYPAPSSGLAIKPSGEITGVLDLFPQPAVDLGPTPPLSSLPPSPRHPLLPPHAASVYDLYDTITPHRSAAVAAAATVTSTSEAPPLSPPLPLPLPSSPSGDVGVAVGPAMALSGFEVMRAVLSGDPEAISRAAAAKLEAEAEAMIWAHSMLRPLTFLEPVPEGSEIKEGSGPLPVAFFSPLPSPTGADADGGGATDFFSAPGFTYAAAGLLEPEPPGISPKRAETRDSEAFLDQPARLQRQQQQQQQWWRAWHQPLEDAAVPTSTSPLGDAAGRAVQRGGPAATATGAASATAEATEAAGAGADAADAAQLLRCTLLPAAVNHTDHWVAAPRAVPVRDMAVLRAQYAVAAAEKDYEAEAEEDGEGEGVEKRLEATAATPPSAAAVGCSTPDADGEGDTAAKAASSHGSEKAAEAELNELLAMIPGSDNGGSDSDGGSGKVGSREAGGQQPITLTTARTELAAAERGRGTTAAATAAGINDAGGGGSIVDVTGRGGGDGDGDAAEGGLGAVAGVPWSILAGEGRLELLSEMRSSGSAAGGGGGGNGEPPLPGSSDMDPVASVITDPRVANALSYLPGITHGDVYNGASHRAMASFAAGSGSESSNASSADPGPTQDPDPAPYNLRHRAASPPLSGSLPLLDPEAGPQLGTLAMYAAAPAADADAAVAAAGLPYMALSGAVRMMMPSSGQSPSDLDLEALLRRSRRASSSEVLPGRFLSAGGMQLAEAVAGAAPAPESPGRAAAAIRSAPAGFRSCHHLGGGGGTVVRPAGSAATGFGFVGGMEAPAAPPGSLTALSPASASVLAAAMLRSGEEDIVAPRGVGAGTSAAAGTRAQRRWGRRRLRPALREGWPGWWPLAQLEQALVMVAASTVCTATELLEEACPPLAPCAPGHIPIYPRADCHYQLLLLLLNPH</sequence>